<gene>
    <name evidence="11" type="ORF">ILUMI_25090</name>
</gene>
<dbReference type="FunFam" id="2.40.10.10:FF:000028">
    <property type="entry name" value="Serine protease easter"/>
    <property type="match status" value="1"/>
</dbReference>
<dbReference type="Proteomes" id="UP000801492">
    <property type="component" value="Unassembled WGS sequence"/>
</dbReference>
<dbReference type="PANTHER" id="PTHR24252">
    <property type="entry name" value="ACROSIN-RELATED"/>
    <property type="match status" value="1"/>
</dbReference>
<name>A0A8K0CAM5_IGNLU</name>
<dbReference type="InterPro" id="IPR001254">
    <property type="entry name" value="Trypsin_dom"/>
</dbReference>
<keyword evidence="6" id="KW-0325">Glycoprotein</keyword>
<keyword evidence="1 8" id="KW-0645">Protease</keyword>
<evidence type="ECO:0000313" key="11">
    <source>
        <dbReference type="EMBL" id="KAF2881088.1"/>
    </source>
</evidence>
<keyword evidence="4 8" id="KW-0720">Serine protease</keyword>
<dbReference type="Pfam" id="PF12032">
    <property type="entry name" value="CLIP"/>
    <property type="match status" value="2"/>
</dbReference>
<dbReference type="Gene3D" id="3.30.1640.30">
    <property type="match status" value="1"/>
</dbReference>
<evidence type="ECO:0000313" key="12">
    <source>
        <dbReference type="Proteomes" id="UP000801492"/>
    </source>
</evidence>
<dbReference type="InterPro" id="IPR022700">
    <property type="entry name" value="CLIP"/>
</dbReference>
<comment type="subcellular location">
    <subcellularLocation>
        <location evidence="8">Secreted</location>
    </subcellularLocation>
</comment>
<dbReference type="InterPro" id="IPR009003">
    <property type="entry name" value="Peptidase_S1_PA"/>
</dbReference>
<dbReference type="OrthoDB" id="8114044at2759"/>
<dbReference type="SMART" id="SM00680">
    <property type="entry name" value="CLIP"/>
    <property type="match status" value="1"/>
</dbReference>
<evidence type="ECO:0000256" key="2">
    <source>
        <dbReference type="ARBA" id="ARBA00022729"/>
    </source>
</evidence>
<dbReference type="GO" id="GO:0005576">
    <property type="term" value="C:extracellular region"/>
    <property type="evidence" value="ECO:0007669"/>
    <property type="project" value="UniProtKB-SubCell"/>
</dbReference>
<dbReference type="PROSITE" id="PS50240">
    <property type="entry name" value="TRYPSIN_DOM"/>
    <property type="match status" value="1"/>
</dbReference>
<comment type="domain">
    <text evidence="8">The clip domain consists of 35-55 residues which are 'knitted' together usually by 3 conserved disulfide bonds forming a clip-like compact structure.</text>
</comment>
<evidence type="ECO:0000256" key="4">
    <source>
        <dbReference type="ARBA" id="ARBA00022825"/>
    </source>
</evidence>
<keyword evidence="3 8" id="KW-0378">Hydrolase</keyword>
<sequence>MEKCKVHAIFSMRCTYRSLATGTNEAKEFVRRSQCGKVGKETLVCCGSYVLEKPRNCTTSNGERAGCISISKCQIMLDALKTLNTDAIDFAKNSQCGYDKEALVCCGSEAYSLRSNLFPDRSICGDQKGDVIIHGGNVAHIFEFPWTAPLKYTHNNGSDAEFKCGGSLINNRYILTVAHCVSLLPYLEIHLDGVRLGEWRISTTTDCEEGKASICTDPVVDLKIEEGIVHPQYSRRKFKNNIALLRLERNIEYTDFIQPICLPVSESPDLEPGFKMPVAG</sequence>
<dbReference type="AlphaFoldDB" id="A0A8K0CAM5"/>
<evidence type="ECO:0000259" key="10">
    <source>
        <dbReference type="PROSITE" id="PS51888"/>
    </source>
</evidence>
<comment type="similarity">
    <text evidence="7 8">Belongs to the peptidase S1 family. CLIP subfamily.</text>
</comment>
<reference evidence="11" key="1">
    <citation type="submission" date="2019-08" db="EMBL/GenBank/DDBJ databases">
        <title>The genome of the North American firefly Photinus pyralis.</title>
        <authorList>
            <consortium name="Photinus pyralis genome working group"/>
            <person name="Fallon T.R."/>
            <person name="Sander Lower S.E."/>
            <person name="Weng J.-K."/>
        </authorList>
    </citation>
    <scope>NUCLEOTIDE SEQUENCE</scope>
    <source>
        <strain evidence="11">TRF0915ILg1</strain>
        <tissue evidence="11">Whole body</tissue>
    </source>
</reference>
<dbReference type="EC" id="3.4.21.-" evidence="8"/>
<dbReference type="PRINTS" id="PR00722">
    <property type="entry name" value="CHYMOTRYPSIN"/>
</dbReference>
<dbReference type="PANTHER" id="PTHR24252:SF7">
    <property type="entry name" value="HYALIN"/>
    <property type="match status" value="1"/>
</dbReference>
<keyword evidence="12" id="KW-1185">Reference proteome</keyword>
<dbReference type="EMBL" id="VTPC01090858">
    <property type="protein sequence ID" value="KAF2881088.1"/>
    <property type="molecule type" value="Genomic_DNA"/>
</dbReference>
<dbReference type="Pfam" id="PF00089">
    <property type="entry name" value="Trypsin"/>
    <property type="match status" value="1"/>
</dbReference>
<proteinExistence type="inferred from homology"/>
<dbReference type="SUPFAM" id="SSF50494">
    <property type="entry name" value="Trypsin-like serine proteases"/>
    <property type="match status" value="1"/>
</dbReference>
<comment type="caution">
    <text evidence="11">The sequence shown here is derived from an EMBL/GenBank/DDBJ whole genome shotgun (WGS) entry which is preliminary data.</text>
</comment>
<evidence type="ECO:0000256" key="7">
    <source>
        <dbReference type="ARBA" id="ARBA00024195"/>
    </source>
</evidence>
<evidence type="ECO:0000256" key="1">
    <source>
        <dbReference type="ARBA" id="ARBA00022670"/>
    </source>
</evidence>
<evidence type="ECO:0000256" key="3">
    <source>
        <dbReference type="ARBA" id="ARBA00022801"/>
    </source>
</evidence>
<dbReference type="SMART" id="SM00020">
    <property type="entry name" value="Tryp_SPc"/>
    <property type="match status" value="1"/>
</dbReference>
<dbReference type="GO" id="GO:0004252">
    <property type="term" value="F:serine-type endopeptidase activity"/>
    <property type="evidence" value="ECO:0007669"/>
    <property type="project" value="UniProtKB-UniRule"/>
</dbReference>
<evidence type="ECO:0000256" key="8">
    <source>
        <dbReference type="RuleBase" id="RU366078"/>
    </source>
</evidence>
<evidence type="ECO:0000259" key="9">
    <source>
        <dbReference type="PROSITE" id="PS50240"/>
    </source>
</evidence>
<organism evidence="11 12">
    <name type="scientific">Ignelater luminosus</name>
    <name type="common">Cucubano</name>
    <name type="synonym">Pyrophorus luminosus</name>
    <dbReference type="NCBI Taxonomy" id="2038154"/>
    <lineage>
        <taxon>Eukaryota</taxon>
        <taxon>Metazoa</taxon>
        <taxon>Ecdysozoa</taxon>
        <taxon>Arthropoda</taxon>
        <taxon>Hexapoda</taxon>
        <taxon>Insecta</taxon>
        <taxon>Pterygota</taxon>
        <taxon>Neoptera</taxon>
        <taxon>Endopterygota</taxon>
        <taxon>Coleoptera</taxon>
        <taxon>Polyphaga</taxon>
        <taxon>Elateriformia</taxon>
        <taxon>Elateroidea</taxon>
        <taxon>Elateridae</taxon>
        <taxon>Agrypninae</taxon>
        <taxon>Pyrophorini</taxon>
        <taxon>Ignelater</taxon>
    </lineage>
</organism>
<dbReference type="Gene3D" id="2.40.10.10">
    <property type="entry name" value="Trypsin-like serine proteases"/>
    <property type="match status" value="1"/>
</dbReference>
<keyword evidence="8" id="KW-0964">Secreted</keyword>
<dbReference type="GO" id="GO:0006508">
    <property type="term" value="P:proteolysis"/>
    <property type="evidence" value="ECO:0007669"/>
    <property type="project" value="UniProtKB-KW"/>
</dbReference>
<feature type="domain" description="Peptidase S1" evidence="9">
    <location>
        <begin position="133"/>
        <end position="280"/>
    </location>
</feature>
<accession>A0A8K0CAM5</accession>
<evidence type="ECO:0000256" key="6">
    <source>
        <dbReference type="ARBA" id="ARBA00023180"/>
    </source>
</evidence>
<dbReference type="InterPro" id="IPR001314">
    <property type="entry name" value="Peptidase_S1A"/>
</dbReference>
<protein>
    <recommendedName>
        <fullName evidence="8">CLIP domain-containing serine protease</fullName>
        <ecNumber evidence="8">3.4.21.-</ecNumber>
    </recommendedName>
</protein>
<keyword evidence="5" id="KW-1015">Disulfide bond</keyword>
<evidence type="ECO:0000256" key="5">
    <source>
        <dbReference type="ARBA" id="ARBA00023157"/>
    </source>
</evidence>
<feature type="domain" description="Clip" evidence="10">
    <location>
        <begin position="56"/>
        <end position="106"/>
    </location>
</feature>
<keyword evidence="2" id="KW-0732">Signal</keyword>
<dbReference type="InterPro" id="IPR043504">
    <property type="entry name" value="Peptidase_S1_PA_chymotrypsin"/>
</dbReference>
<dbReference type="InterPro" id="IPR038565">
    <property type="entry name" value="CLIP_sf"/>
</dbReference>
<dbReference type="PROSITE" id="PS51888">
    <property type="entry name" value="CLIP"/>
    <property type="match status" value="1"/>
</dbReference>